<feature type="transmembrane region" description="Helical" evidence="6">
    <location>
        <begin position="293"/>
        <end position="316"/>
    </location>
</feature>
<dbReference type="PANTHER" id="PTHR33885:SF3">
    <property type="entry name" value="PHAGE SHOCK PROTEIN C"/>
    <property type="match status" value="1"/>
</dbReference>
<comment type="subcellular location">
    <subcellularLocation>
        <location evidence="1">Cell membrane</location>
        <topology evidence="1">Single-pass membrane protein</topology>
    </subcellularLocation>
</comment>
<dbReference type="Proteomes" id="UP001193389">
    <property type="component" value="Chromosome"/>
</dbReference>
<evidence type="ECO:0000313" key="8">
    <source>
        <dbReference type="EMBL" id="BBE18394.1"/>
    </source>
</evidence>
<dbReference type="InterPro" id="IPR054319">
    <property type="entry name" value="PspC-rel_ToastRack"/>
</dbReference>
<dbReference type="Pfam" id="PF22571">
    <property type="entry name" value="LiaI-LiaF-TM_PspC"/>
    <property type="match status" value="1"/>
</dbReference>
<evidence type="ECO:0000256" key="4">
    <source>
        <dbReference type="ARBA" id="ARBA00022989"/>
    </source>
</evidence>
<protein>
    <submittedName>
        <fullName evidence="8">Glutamate synthase [NADPH] large chain</fullName>
    </submittedName>
</protein>
<keyword evidence="9" id="KW-1185">Reference proteome</keyword>
<evidence type="ECO:0000256" key="1">
    <source>
        <dbReference type="ARBA" id="ARBA00004162"/>
    </source>
</evidence>
<dbReference type="InterPro" id="IPR007168">
    <property type="entry name" value="Phageshock_PspC_N"/>
</dbReference>
<dbReference type="PANTHER" id="PTHR33885">
    <property type="entry name" value="PHAGE SHOCK PROTEIN C"/>
    <property type="match status" value="1"/>
</dbReference>
<gene>
    <name evidence="8" type="ORF">AQPE_2556</name>
</gene>
<feature type="transmembrane region" description="Helical" evidence="6">
    <location>
        <begin position="140"/>
        <end position="165"/>
    </location>
</feature>
<keyword evidence="4 6" id="KW-1133">Transmembrane helix</keyword>
<keyword evidence="5 6" id="KW-0472">Membrane</keyword>
<dbReference type="InterPro" id="IPR054321">
    <property type="entry name" value="PspC-rel_TM"/>
</dbReference>
<dbReference type="PROSITE" id="PS50093">
    <property type="entry name" value="PKD"/>
    <property type="match status" value="1"/>
</dbReference>
<organism evidence="8 9">
    <name type="scientific">Aquipluma nitroreducens</name>
    <dbReference type="NCBI Taxonomy" id="2010828"/>
    <lineage>
        <taxon>Bacteria</taxon>
        <taxon>Pseudomonadati</taxon>
        <taxon>Bacteroidota</taxon>
        <taxon>Bacteroidia</taxon>
        <taxon>Marinilabiliales</taxon>
        <taxon>Prolixibacteraceae</taxon>
        <taxon>Aquipluma</taxon>
    </lineage>
</organism>
<dbReference type="KEGG" id="anf:AQPE_2556"/>
<sequence>MKKTFTINISGSIFHIDDDAFEKLQKYLHMLNKHFGPAIEGQEILQDIEARIAELFLEKTSNKVEVITDSMVDEVIARMGKPEDFMEQEEEAEKAQAETTSPEDEPKIRRRLYRDGDNRVLGGVCSGMGAYFNIDMVMMRVIFFLLFFLIGPFNVLLYFILWIVVPKAKTTAQRLEMRGKEATISNIEKSIKEEVNEVGESYNKFANSKNEKGVSRIDSFGEVVGSVLRVVLRVIVLIFGAALIIGGIASLIGFIASMAIGNSFMHGGLWNFGSGSNVDMSALLNNFVSPGAYAISLIAISILAGIPILLILFIGTKLLFRYKTNNRMIGLGAFGLWLAALIVITFIAVNQVSNFGKQTSQTVTQKVECNACKTLYLETAEDLYESLIDNEISLDRMKIAEVNGKDKILGHPRFTIEKSSTNEYLLLIKKQSRGSSTVDAQKNVEEIEYNFTLKDSTLRFDPYYMLKDKARWRNQEVYLTLKVPEGKSVYLNQKMTDIISNIENIENMWDGDMVGKTWTMTADGLSLKKEIPLTIKK</sequence>
<feature type="transmembrane region" description="Helical" evidence="6">
    <location>
        <begin position="234"/>
        <end position="260"/>
    </location>
</feature>
<dbReference type="EMBL" id="AP018694">
    <property type="protein sequence ID" value="BBE18394.1"/>
    <property type="molecule type" value="Genomic_DNA"/>
</dbReference>
<dbReference type="AlphaFoldDB" id="A0A5K7SAS5"/>
<evidence type="ECO:0000313" key="9">
    <source>
        <dbReference type="Proteomes" id="UP001193389"/>
    </source>
</evidence>
<keyword evidence="2" id="KW-1003">Cell membrane</keyword>
<reference evidence="8" key="1">
    <citation type="journal article" date="2020" name="Int. J. Syst. Evol. Microbiol.">
        <title>Aquipluma nitroreducens gen. nov. sp. nov., a novel facultatively anaerobic bacterium isolated from a freshwater lake.</title>
        <authorList>
            <person name="Watanabe M."/>
            <person name="Kojima H."/>
            <person name="Fukui M."/>
        </authorList>
    </citation>
    <scope>NUCLEOTIDE SEQUENCE</scope>
    <source>
        <strain evidence="8">MeG22</strain>
    </source>
</reference>
<feature type="domain" description="PKD" evidence="7">
    <location>
        <begin position="270"/>
        <end position="299"/>
    </location>
</feature>
<accession>A0A5K7SAS5</accession>
<evidence type="ECO:0000256" key="2">
    <source>
        <dbReference type="ARBA" id="ARBA00022475"/>
    </source>
</evidence>
<keyword evidence="3 6" id="KW-0812">Transmembrane</keyword>
<dbReference type="Pfam" id="PF04024">
    <property type="entry name" value="PspC"/>
    <property type="match status" value="1"/>
</dbReference>
<name>A0A5K7SAS5_9BACT</name>
<feature type="transmembrane region" description="Helical" evidence="6">
    <location>
        <begin position="116"/>
        <end position="134"/>
    </location>
</feature>
<evidence type="ECO:0000259" key="7">
    <source>
        <dbReference type="PROSITE" id="PS50093"/>
    </source>
</evidence>
<dbReference type="InterPro" id="IPR000601">
    <property type="entry name" value="PKD_dom"/>
</dbReference>
<dbReference type="RefSeq" id="WP_318351302.1">
    <property type="nucleotide sequence ID" value="NZ_AP018694.1"/>
</dbReference>
<feature type="transmembrane region" description="Helical" evidence="6">
    <location>
        <begin position="328"/>
        <end position="349"/>
    </location>
</feature>
<dbReference type="GO" id="GO:0005886">
    <property type="term" value="C:plasma membrane"/>
    <property type="evidence" value="ECO:0007669"/>
    <property type="project" value="UniProtKB-SubCell"/>
</dbReference>
<dbReference type="InterPro" id="IPR052027">
    <property type="entry name" value="PspC"/>
</dbReference>
<evidence type="ECO:0000256" key="5">
    <source>
        <dbReference type="ARBA" id="ARBA00023136"/>
    </source>
</evidence>
<evidence type="ECO:0000256" key="3">
    <source>
        <dbReference type="ARBA" id="ARBA00022692"/>
    </source>
</evidence>
<proteinExistence type="predicted"/>
<dbReference type="Pfam" id="PF22744">
    <property type="entry name" value="Toast-rack_PspC-Cterm"/>
    <property type="match status" value="1"/>
</dbReference>
<evidence type="ECO:0000256" key="6">
    <source>
        <dbReference type="SAM" id="Phobius"/>
    </source>
</evidence>